<evidence type="ECO:0000259" key="7">
    <source>
        <dbReference type="Pfam" id="PF07970"/>
    </source>
</evidence>
<evidence type="ECO:0000256" key="2">
    <source>
        <dbReference type="ARBA" id="ARBA00005648"/>
    </source>
</evidence>
<evidence type="ECO:0000256" key="5">
    <source>
        <dbReference type="ARBA" id="ARBA00023136"/>
    </source>
</evidence>
<dbReference type="Pfam" id="PF13850">
    <property type="entry name" value="ERGIC_N"/>
    <property type="match status" value="1"/>
</dbReference>
<gene>
    <name evidence="9" type="ORF">NDN08_006744</name>
</gene>
<dbReference type="GO" id="GO:0030134">
    <property type="term" value="C:COPII-coated ER to Golgi transport vesicle"/>
    <property type="evidence" value="ECO:0007669"/>
    <property type="project" value="TreeGrafter"/>
</dbReference>
<keyword evidence="3 6" id="KW-0812">Transmembrane</keyword>
<comment type="caution">
    <text evidence="9">The sequence shown here is derived from an EMBL/GenBank/DDBJ whole genome shotgun (WGS) entry which is preliminary data.</text>
</comment>
<dbReference type="GO" id="GO:0016020">
    <property type="term" value="C:membrane"/>
    <property type="evidence" value="ECO:0007669"/>
    <property type="project" value="UniProtKB-SubCell"/>
</dbReference>
<feature type="transmembrane region" description="Helical" evidence="6">
    <location>
        <begin position="345"/>
        <end position="366"/>
    </location>
</feature>
<evidence type="ECO:0000313" key="9">
    <source>
        <dbReference type="EMBL" id="KAJ8902337.1"/>
    </source>
</evidence>
<sequence>MGLFDSLGKRVRNFDAFAKTMDDFKVRTKSGGVVSIVGYVIMIGLFMSELQMYLSNRVETKLVVDNSREEGMSIYLDIHFPKISCNLLGIDALDMTGDAQLEISHDLYKIRTDQSGEPIVNQKKDRVEPKKSIRESKEKKLEEDEDYCGSCYGASLGCCNSCDEVKEAYEARGWMVIDLTEIEQCVKEGMVADNKLVDGEGCLVKGKVDVAKVAGNLHISPGHTFDFNGAQLHDNSAFEGNSLNLSHRINRLSYGDSFPGQKNPLDETDKTLRDDHPLGMHEYFVKIVPTTYKKASGEAISSNQYSVTEYFRPGEATESGTVPGVYFFYEMSPIKVEVTETRKPFLGFIVQLCAIIGGIFTVMGMIDASVYHGGRVIRKKLQLGKAD</sequence>
<evidence type="ECO:0000256" key="4">
    <source>
        <dbReference type="ARBA" id="ARBA00022989"/>
    </source>
</evidence>
<keyword evidence="10" id="KW-1185">Reference proteome</keyword>
<accession>A0AAV8UM99</accession>
<comment type="subcellular location">
    <subcellularLocation>
        <location evidence="1">Membrane</location>
        <topology evidence="1">Multi-pass membrane protein</topology>
    </subcellularLocation>
</comment>
<evidence type="ECO:0000256" key="6">
    <source>
        <dbReference type="SAM" id="Phobius"/>
    </source>
</evidence>
<feature type="transmembrane region" description="Helical" evidence="6">
    <location>
        <begin position="30"/>
        <end position="47"/>
    </location>
</feature>
<name>A0AAV8UM99_9RHOD</name>
<dbReference type="PANTHER" id="PTHR10984:SF25">
    <property type="entry name" value="ENDOPLASMIC RETICULUM-GOLGI INTERMEDIATE COMPARTMENT PROTEIN 3"/>
    <property type="match status" value="1"/>
</dbReference>
<feature type="domain" description="Endoplasmic reticulum vesicle transporter N-terminal" evidence="8">
    <location>
        <begin position="11"/>
        <end position="100"/>
    </location>
</feature>
<evidence type="ECO:0008006" key="11">
    <source>
        <dbReference type="Google" id="ProtNLM"/>
    </source>
</evidence>
<evidence type="ECO:0000259" key="8">
    <source>
        <dbReference type="Pfam" id="PF13850"/>
    </source>
</evidence>
<protein>
    <recommendedName>
        <fullName evidence="11">Endoplasmic reticulum vesicle transporter C-terminal domain-containing protein</fullName>
    </recommendedName>
</protein>
<dbReference type="EMBL" id="JAMWBK010000009">
    <property type="protein sequence ID" value="KAJ8902337.1"/>
    <property type="molecule type" value="Genomic_DNA"/>
</dbReference>
<dbReference type="Proteomes" id="UP001157974">
    <property type="component" value="Unassembled WGS sequence"/>
</dbReference>
<dbReference type="AlphaFoldDB" id="A0AAV8UM99"/>
<evidence type="ECO:0000313" key="10">
    <source>
        <dbReference type="Proteomes" id="UP001157974"/>
    </source>
</evidence>
<dbReference type="InterPro" id="IPR045888">
    <property type="entry name" value="Erv"/>
</dbReference>
<evidence type="ECO:0000256" key="3">
    <source>
        <dbReference type="ARBA" id="ARBA00022692"/>
    </source>
</evidence>
<keyword evidence="4 6" id="KW-1133">Transmembrane helix</keyword>
<keyword evidence="5 6" id="KW-0472">Membrane</keyword>
<dbReference type="PANTHER" id="PTHR10984">
    <property type="entry name" value="ENDOPLASMIC RETICULUM-GOLGI INTERMEDIATE COMPARTMENT PROTEIN"/>
    <property type="match status" value="1"/>
</dbReference>
<comment type="similarity">
    <text evidence="2">Belongs to the ERGIC family.</text>
</comment>
<dbReference type="InterPro" id="IPR039542">
    <property type="entry name" value="Erv_N"/>
</dbReference>
<dbReference type="Pfam" id="PF07970">
    <property type="entry name" value="COPIIcoated_ERV"/>
    <property type="match status" value="1"/>
</dbReference>
<proteinExistence type="inferred from homology"/>
<dbReference type="GO" id="GO:0005783">
    <property type="term" value="C:endoplasmic reticulum"/>
    <property type="evidence" value="ECO:0007669"/>
    <property type="project" value="TreeGrafter"/>
</dbReference>
<dbReference type="InterPro" id="IPR012936">
    <property type="entry name" value="Erv_C"/>
</dbReference>
<evidence type="ECO:0000256" key="1">
    <source>
        <dbReference type="ARBA" id="ARBA00004141"/>
    </source>
</evidence>
<organism evidence="9 10">
    <name type="scientific">Rhodosorus marinus</name>
    <dbReference type="NCBI Taxonomy" id="101924"/>
    <lineage>
        <taxon>Eukaryota</taxon>
        <taxon>Rhodophyta</taxon>
        <taxon>Stylonematophyceae</taxon>
        <taxon>Stylonematales</taxon>
        <taxon>Stylonemataceae</taxon>
        <taxon>Rhodosorus</taxon>
    </lineage>
</organism>
<reference evidence="9 10" key="1">
    <citation type="journal article" date="2023" name="Nat. Commun.">
        <title>Origin of minicircular mitochondrial genomes in red algae.</title>
        <authorList>
            <person name="Lee Y."/>
            <person name="Cho C.H."/>
            <person name="Lee Y.M."/>
            <person name="Park S.I."/>
            <person name="Yang J.H."/>
            <person name="West J.A."/>
            <person name="Bhattacharya D."/>
            <person name="Yoon H.S."/>
        </authorList>
    </citation>
    <scope>NUCLEOTIDE SEQUENCE [LARGE SCALE GENOMIC DNA]</scope>
    <source>
        <strain evidence="9 10">CCMP1338</strain>
        <tissue evidence="9">Whole cell</tissue>
    </source>
</reference>
<feature type="domain" description="Endoplasmic reticulum vesicle transporter C-terminal" evidence="7">
    <location>
        <begin position="151"/>
        <end position="367"/>
    </location>
</feature>